<dbReference type="PROSITE" id="PS50902">
    <property type="entry name" value="FLAVODOXIN_LIKE"/>
    <property type="match status" value="1"/>
</dbReference>
<evidence type="ECO:0000256" key="1">
    <source>
        <dbReference type="SAM" id="MobiDB-lite"/>
    </source>
</evidence>
<feature type="domain" description="Flavodoxin-like" evidence="3">
    <location>
        <begin position="76"/>
        <end position="137"/>
    </location>
</feature>
<dbReference type="InterPro" id="IPR008254">
    <property type="entry name" value="Flavodoxin/NO_synth"/>
</dbReference>
<keyword evidence="2" id="KW-0812">Transmembrane</keyword>
<protein>
    <recommendedName>
        <fullName evidence="3">Flavodoxin-like domain-containing protein</fullName>
    </recommendedName>
</protein>
<reference evidence="4" key="1">
    <citation type="submission" date="2010-04" db="EMBL/GenBank/DDBJ databases">
        <authorList>
            <person name="Reid K.E."/>
            <person name="Liao N."/>
            <person name="Chan S."/>
            <person name="Docking R."/>
            <person name="Taylor G."/>
            <person name="Moore R."/>
            <person name="Mayo M."/>
            <person name="Munro S."/>
            <person name="King J."/>
            <person name="Yanchuk A."/>
            <person name="Holt R."/>
            <person name="Jones S."/>
            <person name="Marra M."/>
            <person name="Ritland C.E."/>
            <person name="Ritland K."/>
            <person name="Bohlmann J."/>
        </authorList>
    </citation>
    <scope>NUCLEOTIDE SEQUENCE</scope>
    <source>
        <tissue evidence="4">Bud</tissue>
    </source>
</reference>
<dbReference type="OMA" id="RWHNTEV"/>
<proteinExistence type="evidence at transcript level"/>
<feature type="transmembrane region" description="Helical" evidence="2">
    <location>
        <begin position="29"/>
        <end position="49"/>
    </location>
</feature>
<dbReference type="GO" id="GO:0010181">
    <property type="term" value="F:FMN binding"/>
    <property type="evidence" value="ECO:0007669"/>
    <property type="project" value="InterPro"/>
</dbReference>
<feature type="region of interest" description="Disordered" evidence="1">
    <location>
        <begin position="53"/>
        <end position="72"/>
    </location>
</feature>
<evidence type="ECO:0000256" key="2">
    <source>
        <dbReference type="SAM" id="Phobius"/>
    </source>
</evidence>
<sequence>MVLTTSLAVGRGIWGLMDLAVILGENSQLLMVLTTSMAILVACVLFRVWRRGGSAPWKPSEKLKEDEEDDSGKNKVTVFFGTQTGTAEGFAKVRSGFVSSFLSNEKWRLFHLEEAIYSASQATKDGVRWHNTEVQGM</sequence>
<name>D5A9J0_PICSI</name>
<dbReference type="AlphaFoldDB" id="D5A9J0"/>
<organism evidence="4">
    <name type="scientific">Picea sitchensis</name>
    <name type="common">Sitka spruce</name>
    <name type="synonym">Pinus sitchensis</name>
    <dbReference type="NCBI Taxonomy" id="3332"/>
    <lineage>
        <taxon>Eukaryota</taxon>
        <taxon>Viridiplantae</taxon>
        <taxon>Streptophyta</taxon>
        <taxon>Embryophyta</taxon>
        <taxon>Tracheophyta</taxon>
        <taxon>Spermatophyta</taxon>
        <taxon>Pinopsida</taxon>
        <taxon>Pinidae</taxon>
        <taxon>Conifers I</taxon>
        <taxon>Pinales</taxon>
        <taxon>Pinaceae</taxon>
        <taxon>Picea</taxon>
    </lineage>
</organism>
<accession>D5A9J0</accession>
<evidence type="ECO:0000259" key="3">
    <source>
        <dbReference type="PROSITE" id="PS50902"/>
    </source>
</evidence>
<keyword evidence="2" id="KW-1133">Transmembrane helix</keyword>
<keyword evidence="2" id="KW-0472">Membrane</keyword>
<evidence type="ECO:0000313" key="4">
    <source>
        <dbReference type="EMBL" id="ADE76209.1"/>
    </source>
</evidence>
<dbReference type="EMBL" id="BT122861">
    <property type="protein sequence ID" value="ADE76209.1"/>
    <property type="molecule type" value="mRNA"/>
</dbReference>